<comment type="similarity">
    <text evidence="1">Belongs to the universal stress protein A family.</text>
</comment>
<dbReference type="Pfam" id="PF00582">
    <property type="entry name" value="Usp"/>
    <property type="match status" value="1"/>
</dbReference>
<dbReference type="AlphaFoldDB" id="A0A502CGJ2"/>
<dbReference type="Gene3D" id="3.40.50.620">
    <property type="entry name" value="HUPs"/>
    <property type="match status" value="1"/>
</dbReference>
<dbReference type="RefSeq" id="WP_140648339.1">
    <property type="nucleotide sequence ID" value="NZ_RCZO01000001.1"/>
</dbReference>
<dbReference type="CDD" id="cd00293">
    <property type="entry name" value="USP-like"/>
    <property type="match status" value="1"/>
</dbReference>
<dbReference type="SUPFAM" id="SSF52402">
    <property type="entry name" value="Adenine nucleotide alpha hydrolases-like"/>
    <property type="match status" value="1"/>
</dbReference>
<name>A0A502CGJ2_9GAMM</name>
<feature type="domain" description="UspA" evidence="2">
    <location>
        <begin position="1"/>
        <end position="145"/>
    </location>
</feature>
<dbReference type="InterPro" id="IPR006016">
    <property type="entry name" value="UspA"/>
</dbReference>
<gene>
    <name evidence="3" type="ORF">EAH88_00815</name>
</gene>
<protein>
    <submittedName>
        <fullName evidence="3">Universal stress protein</fullName>
    </submittedName>
</protein>
<dbReference type="Proteomes" id="UP000319486">
    <property type="component" value="Unassembled WGS sequence"/>
</dbReference>
<proteinExistence type="inferred from homology"/>
<dbReference type="PRINTS" id="PR01438">
    <property type="entry name" value="UNVRSLSTRESS"/>
</dbReference>
<accession>A0A502CGJ2</accession>
<evidence type="ECO:0000256" key="1">
    <source>
        <dbReference type="ARBA" id="ARBA00008791"/>
    </source>
</evidence>
<dbReference type="InterPro" id="IPR006015">
    <property type="entry name" value="Universal_stress_UspA"/>
</dbReference>
<dbReference type="PANTHER" id="PTHR46268:SF15">
    <property type="entry name" value="UNIVERSAL STRESS PROTEIN HP_0031"/>
    <property type="match status" value="1"/>
</dbReference>
<dbReference type="EMBL" id="RCZO01000001">
    <property type="protein sequence ID" value="TPG11129.1"/>
    <property type="molecule type" value="Genomic_DNA"/>
</dbReference>
<keyword evidence="4" id="KW-1185">Reference proteome</keyword>
<comment type="caution">
    <text evidence="3">The sequence shown here is derived from an EMBL/GenBank/DDBJ whole genome shotgun (WGS) entry which is preliminary data.</text>
</comment>
<dbReference type="PANTHER" id="PTHR46268">
    <property type="entry name" value="STRESS RESPONSE PROTEIN NHAX"/>
    <property type="match status" value="1"/>
</dbReference>
<evidence type="ECO:0000313" key="4">
    <source>
        <dbReference type="Proteomes" id="UP000319486"/>
    </source>
</evidence>
<dbReference type="InterPro" id="IPR014729">
    <property type="entry name" value="Rossmann-like_a/b/a_fold"/>
</dbReference>
<organism evidence="3 4">
    <name type="scientific">Rhodanobacter glycinis</name>
    <dbReference type="NCBI Taxonomy" id="582702"/>
    <lineage>
        <taxon>Bacteria</taxon>
        <taxon>Pseudomonadati</taxon>
        <taxon>Pseudomonadota</taxon>
        <taxon>Gammaproteobacteria</taxon>
        <taxon>Lysobacterales</taxon>
        <taxon>Rhodanobacteraceae</taxon>
        <taxon>Rhodanobacter</taxon>
    </lineage>
</organism>
<reference evidence="3 4" key="1">
    <citation type="journal article" date="2019" name="Environ. Microbiol.">
        <title>Species interactions and distinct microbial communities in high Arctic permafrost affected cryosols are associated with the CH4 and CO2 gas fluxes.</title>
        <authorList>
            <person name="Altshuler I."/>
            <person name="Hamel J."/>
            <person name="Turney S."/>
            <person name="Magnuson E."/>
            <person name="Levesque R."/>
            <person name="Greer C."/>
            <person name="Whyte L.G."/>
        </authorList>
    </citation>
    <scope>NUCLEOTIDE SEQUENCE [LARGE SCALE GENOMIC DNA]</scope>
    <source>
        <strain evidence="3 4">S13Y</strain>
    </source>
</reference>
<evidence type="ECO:0000259" key="2">
    <source>
        <dbReference type="Pfam" id="PF00582"/>
    </source>
</evidence>
<sequence>MFKHILLPTDGSDLSLRAAKLGIELARTCGARVYALHVIAPYHTIAYMAEMLAATEITYTQDATVRAEQYLAEVRRMAEAAGMECSTEYVFDDRPHEAIIRAAREQHCDLVVMATHGWRGFTRLLLGSEVHKVLLESEIPVLVCR</sequence>
<evidence type="ECO:0000313" key="3">
    <source>
        <dbReference type="EMBL" id="TPG11129.1"/>
    </source>
</evidence>